<reference evidence="3 4" key="2">
    <citation type="submission" date="2018-10" db="EMBL/GenBank/DDBJ databases">
        <authorList>
            <consortium name="Pathogen Informatics"/>
        </authorList>
    </citation>
    <scope>NUCLEOTIDE SEQUENCE [LARGE SCALE GENOMIC DNA]</scope>
</reference>
<evidence type="ECO:0000256" key="2">
    <source>
        <dbReference type="SAM" id="MobiDB-lite"/>
    </source>
</evidence>
<accession>A0A0N4V9F9</accession>
<sequence>MEDFAINELQAYGIPVDDSLLVYSGRPVRISNGIIAFLKQRFGVKHSFSIFRRLIGVVLDDDYRGEVVDRDVFRRKVRLIQEKFERLSNKVLDKDASNAFLAEEFVHDFQFMDKAVKEADKRKNLRLEKSNTLNIVRGSNDRNEVMDVLASTAAPSDSKPAVTVGMPLKRRRGKKKTILERRPRSGVRRDRLKKSRQLVQKKLLVKQHPSFVGETKPTIANTNISEVKKRNNGAGASEVVEIPDEDETPLKIVEQEEVETAASTSGTNEEAQKSLRAALRREKLAKKRIQVLSYKLRDEKLSLQEALRKLKQLERGRNIKSEAAVDNKVVDWKEKASLASRELECLRLEVAKLRESNCLLAERCYQFQNEEVALKPNGKFLEDLRPCLKHLISIGVPPENCGEVLVVVGALFGKKLVAEKSVLLNKTPSGTLSKKD</sequence>
<dbReference type="AlphaFoldDB" id="A0A0N4V9F9"/>
<feature type="coiled-coil region" evidence="1">
    <location>
        <begin position="268"/>
        <end position="356"/>
    </location>
</feature>
<dbReference type="WBParaSite" id="EVEC_0000707201-mRNA-1">
    <property type="protein sequence ID" value="EVEC_0000707201-mRNA-1"/>
    <property type="gene ID" value="EVEC_0000707201"/>
</dbReference>
<dbReference type="OrthoDB" id="10622557at2759"/>
<gene>
    <name evidence="3" type="ORF">EVEC_LOCUS6593</name>
</gene>
<feature type="region of interest" description="Disordered" evidence="2">
    <location>
        <begin position="171"/>
        <end position="192"/>
    </location>
</feature>
<name>A0A0N4V9F9_ENTVE</name>
<protein>
    <submittedName>
        <fullName evidence="5">BAG domain-containing protein</fullName>
    </submittedName>
</protein>
<keyword evidence="4" id="KW-1185">Reference proteome</keyword>
<evidence type="ECO:0000256" key="1">
    <source>
        <dbReference type="SAM" id="Coils"/>
    </source>
</evidence>
<dbReference type="EMBL" id="UXUI01008575">
    <property type="protein sequence ID" value="VDD91842.1"/>
    <property type="molecule type" value="Genomic_DNA"/>
</dbReference>
<evidence type="ECO:0000313" key="5">
    <source>
        <dbReference type="WBParaSite" id="EVEC_0000707201-mRNA-1"/>
    </source>
</evidence>
<proteinExistence type="predicted"/>
<keyword evidence="1" id="KW-0175">Coiled coil</keyword>
<dbReference type="Proteomes" id="UP000274131">
    <property type="component" value="Unassembled WGS sequence"/>
</dbReference>
<feature type="compositionally biased region" description="Basic and acidic residues" evidence="2">
    <location>
        <begin position="177"/>
        <end position="189"/>
    </location>
</feature>
<evidence type="ECO:0000313" key="4">
    <source>
        <dbReference type="Proteomes" id="UP000274131"/>
    </source>
</evidence>
<reference evidence="5" key="1">
    <citation type="submission" date="2017-02" db="UniProtKB">
        <authorList>
            <consortium name="WormBaseParasite"/>
        </authorList>
    </citation>
    <scope>IDENTIFICATION</scope>
</reference>
<evidence type="ECO:0000313" key="3">
    <source>
        <dbReference type="EMBL" id="VDD91842.1"/>
    </source>
</evidence>
<organism evidence="5">
    <name type="scientific">Enterobius vermicularis</name>
    <name type="common">Human pinworm</name>
    <dbReference type="NCBI Taxonomy" id="51028"/>
    <lineage>
        <taxon>Eukaryota</taxon>
        <taxon>Metazoa</taxon>
        <taxon>Ecdysozoa</taxon>
        <taxon>Nematoda</taxon>
        <taxon>Chromadorea</taxon>
        <taxon>Rhabditida</taxon>
        <taxon>Spirurina</taxon>
        <taxon>Oxyuridomorpha</taxon>
        <taxon>Oxyuroidea</taxon>
        <taxon>Oxyuridae</taxon>
        <taxon>Enterobius</taxon>
    </lineage>
</organism>